<dbReference type="InterPro" id="IPR011335">
    <property type="entry name" value="Restrct_endonuc-II-like"/>
</dbReference>
<feature type="domain" description="Putative restriction endonuclease" evidence="2">
    <location>
        <begin position="31"/>
        <end position="190"/>
    </location>
</feature>
<evidence type="ECO:0000313" key="3">
    <source>
        <dbReference type="EMBL" id="SCE77946.1"/>
    </source>
</evidence>
<evidence type="ECO:0000313" key="4">
    <source>
        <dbReference type="Proteomes" id="UP000198228"/>
    </source>
</evidence>
<keyword evidence="3" id="KW-0378">Hydrolase</keyword>
<dbReference type="AlphaFoldDB" id="A0A1C4V241"/>
<keyword evidence="3" id="KW-0255">Endonuclease</keyword>
<dbReference type="CDD" id="cd06260">
    <property type="entry name" value="DUF820-like"/>
    <property type="match status" value="1"/>
</dbReference>
<organism evidence="3 4">
    <name type="scientific">Micromonospora purpureochromogenes</name>
    <dbReference type="NCBI Taxonomy" id="47872"/>
    <lineage>
        <taxon>Bacteria</taxon>
        <taxon>Bacillati</taxon>
        <taxon>Actinomycetota</taxon>
        <taxon>Actinomycetes</taxon>
        <taxon>Micromonosporales</taxon>
        <taxon>Micromonosporaceae</taxon>
        <taxon>Micromonospora</taxon>
    </lineage>
</organism>
<dbReference type="Gene3D" id="3.90.1570.10">
    <property type="entry name" value="tt1808, chain A"/>
    <property type="match status" value="1"/>
</dbReference>
<dbReference type="SUPFAM" id="SSF52980">
    <property type="entry name" value="Restriction endonuclease-like"/>
    <property type="match status" value="1"/>
</dbReference>
<feature type="region of interest" description="Disordered" evidence="1">
    <location>
        <begin position="199"/>
        <end position="223"/>
    </location>
</feature>
<sequence length="223" mass="23877">MMLLAGGSEPVLDIDGGWTVQRAERHLRVGELAGARHECVDGRLVVTPFPPATESIAMASLASALVPAAEATGRHVLGRVSLVFSPTCWIQPDVTVLHTLPATDEEERWVPAELCALAVEFVRPGGPAPDGADKRRRCAEGGVPYFMRVEIGGRSRRVAVELFGLDGAGRYVRTARAVGGQRLRARSPFPIDVDPARLLPRTCQTRSTSGPSGHVGSQRGTNR</sequence>
<accession>A0A1C4V241</accession>
<protein>
    <submittedName>
        <fullName evidence="3">Putative restriction endonuclease</fullName>
    </submittedName>
</protein>
<dbReference type="EMBL" id="LT607410">
    <property type="protein sequence ID" value="SCE77946.1"/>
    <property type="molecule type" value="Genomic_DNA"/>
</dbReference>
<dbReference type="InterPro" id="IPR012296">
    <property type="entry name" value="Nuclease_put_TT1808"/>
</dbReference>
<feature type="compositionally biased region" description="Polar residues" evidence="1">
    <location>
        <begin position="202"/>
        <end position="211"/>
    </location>
</feature>
<dbReference type="InterPro" id="IPR008538">
    <property type="entry name" value="Uma2"/>
</dbReference>
<gene>
    <name evidence="3" type="ORF">GA0074696_0804</name>
</gene>
<reference evidence="3 4" key="1">
    <citation type="submission" date="2016-06" db="EMBL/GenBank/DDBJ databases">
        <authorList>
            <person name="Kjaerup R.B."/>
            <person name="Dalgaard T.S."/>
            <person name="Juul-Madsen H.R."/>
        </authorList>
    </citation>
    <scope>NUCLEOTIDE SEQUENCE [LARGE SCALE GENOMIC DNA]</scope>
    <source>
        <strain evidence="3 4">DSM 43821</strain>
    </source>
</reference>
<name>A0A1C4V241_9ACTN</name>
<keyword evidence="3" id="KW-0540">Nuclease</keyword>
<dbReference type="GO" id="GO:0004519">
    <property type="term" value="F:endonuclease activity"/>
    <property type="evidence" value="ECO:0007669"/>
    <property type="project" value="UniProtKB-KW"/>
</dbReference>
<evidence type="ECO:0000256" key="1">
    <source>
        <dbReference type="SAM" id="MobiDB-lite"/>
    </source>
</evidence>
<dbReference type="Pfam" id="PF05685">
    <property type="entry name" value="Uma2"/>
    <property type="match status" value="1"/>
</dbReference>
<evidence type="ECO:0000259" key="2">
    <source>
        <dbReference type="Pfam" id="PF05685"/>
    </source>
</evidence>
<dbReference type="Proteomes" id="UP000198228">
    <property type="component" value="Chromosome I"/>
</dbReference>
<proteinExistence type="predicted"/>